<organism evidence="13 14">
    <name type="scientific">Pampusana beccarii</name>
    <name type="common">Western bronze ground-dove</name>
    <dbReference type="NCBI Taxonomy" id="2953425"/>
    <lineage>
        <taxon>Eukaryota</taxon>
        <taxon>Metazoa</taxon>
        <taxon>Chordata</taxon>
        <taxon>Craniata</taxon>
        <taxon>Vertebrata</taxon>
        <taxon>Euteleostomi</taxon>
        <taxon>Archelosauria</taxon>
        <taxon>Archosauria</taxon>
        <taxon>Dinosauria</taxon>
        <taxon>Saurischia</taxon>
        <taxon>Theropoda</taxon>
        <taxon>Coelurosauria</taxon>
        <taxon>Aves</taxon>
        <taxon>Neognathae</taxon>
        <taxon>Neoaves</taxon>
        <taxon>Columbimorphae</taxon>
        <taxon>Columbiformes</taxon>
        <taxon>Columbidae</taxon>
        <taxon>Pampusana</taxon>
    </lineage>
</organism>
<keyword evidence="6" id="KW-0378">Hydrolase</keyword>
<evidence type="ECO:0000256" key="7">
    <source>
        <dbReference type="ARBA" id="ARBA00023161"/>
    </source>
</evidence>
<feature type="region of interest" description="Disordered" evidence="11">
    <location>
        <begin position="151"/>
        <end position="174"/>
    </location>
</feature>
<feature type="domain" description="mRNA-decapping enzyme C-terminal" evidence="12">
    <location>
        <begin position="567"/>
        <end position="609"/>
    </location>
</feature>
<dbReference type="CDD" id="cd09804">
    <property type="entry name" value="Dcp1"/>
    <property type="match status" value="1"/>
</dbReference>
<evidence type="ECO:0000256" key="4">
    <source>
        <dbReference type="ARBA" id="ARBA00022490"/>
    </source>
</evidence>
<feature type="compositionally biased region" description="Polar residues" evidence="11">
    <location>
        <begin position="216"/>
        <end position="229"/>
    </location>
</feature>
<keyword evidence="7" id="KW-0866">Nonsense-mediated mRNA decay</keyword>
<dbReference type="PANTHER" id="PTHR16290:SF4">
    <property type="entry name" value="MRNA-DECAPPING ENZYME 1A"/>
    <property type="match status" value="1"/>
</dbReference>
<keyword evidence="5" id="KW-0597">Phosphoprotein</keyword>
<dbReference type="OrthoDB" id="440673at2759"/>
<accession>A0A7L4FIF6</accession>
<dbReference type="EMBL" id="VWYH01004079">
    <property type="protein sequence ID" value="NXW86694.1"/>
    <property type="molecule type" value="Genomic_DNA"/>
</dbReference>
<dbReference type="GO" id="GO:0140933">
    <property type="term" value="F:5'-(N(7)-methylguanosine 5'-triphospho)-[mRNA] hydrolase activity"/>
    <property type="evidence" value="ECO:0007669"/>
    <property type="project" value="UniProtKB-EC"/>
</dbReference>
<comment type="caution">
    <text evidence="13">The sequence shown here is derived from an EMBL/GenBank/DDBJ whole genome shotgun (WGS) entry which is preliminary data.</text>
</comment>
<evidence type="ECO:0000256" key="10">
    <source>
        <dbReference type="ARBA" id="ARBA00047661"/>
    </source>
</evidence>
<feature type="non-terminal residue" evidence="13">
    <location>
        <position position="610"/>
    </location>
</feature>
<gene>
    <name evidence="13" type="primary">Dcp1a</name>
    <name evidence="13" type="ORF">ALOBEC_R13411</name>
</gene>
<dbReference type="SUPFAM" id="SSF50729">
    <property type="entry name" value="PH domain-like"/>
    <property type="match status" value="1"/>
</dbReference>
<evidence type="ECO:0000259" key="12">
    <source>
        <dbReference type="Pfam" id="PF16741"/>
    </source>
</evidence>
<evidence type="ECO:0000256" key="6">
    <source>
        <dbReference type="ARBA" id="ARBA00022801"/>
    </source>
</evidence>
<keyword evidence="4" id="KW-0963">Cytoplasm</keyword>
<name>A0A7L4FIF6_9COLU</name>
<evidence type="ECO:0000256" key="9">
    <source>
        <dbReference type="ARBA" id="ARBA00026102"/>
    </source>
</evidence>
<dbReference type="EC" id="3.6.1.62" evidence="9"/>
<dbReference type="InterPro" id="IPR011993">
    <property type="entry name" value="PH-like_dom_sf"/>
</dbReference>
<dbReference type="GO" id="GO:0031087">
    <property type="term" value="P:deadenylation-independent decapping of nuclear-transcribed mRNA"/>
    <property type="evidence" value="ECO:0007669"/>
    <property type="project" value="TreeGrafter"/>
</dbReference>
<keyword evidence="14" id="KW-1185">Reference proteome</keyword>
<dbReference type="GO" id="GO:0000184">
    <property type="term" value="P:nuclear-transcribed mRNA catabolic process, nonsense-mediated decay"/>
    <property type="evidence" value="ECO:0007669"/>
    <property type="project" value="UniProtKB-KW"/>
</dbReference>
<dbReference type="GO" id="GO:0003729">
    <property type="term" value="F:mRNA binding"/>
    <property type="evidence" value="ECO:0007669"/>
    <property type="project" value="TreeGrafter"/>
</dbReference>
<dbReference type="Gene3D" id="2.30.29.30">
    <property type="entry name" value="Pleckstrin-homology domain (PH domain)/Phosphotyrosine-binding domain (PTB)"/>
    <property type="match status" value="1"/>
</dbReference>
<comment type="catalytic activity">
    <reaction evidence="10">
        <text>a 5'-end (N(7)-methyl 5'-triphosphoguanosine)-ribonucleoside in mRNA + H2O = N(7)-methyl-GDP + a 5'-end phospho-ribonucleoside in mRNA + 2 H(+)</text>
        <dbReference type="Rhea" id="RHEA:67484"/>
        <dbReference type="Rhea" id="RHEA-COMP:15692"/>
        <dbReference type="Rhea" id="RHEA-COMP:17167"/>
        <dbReference type="ChEBI" id="CHEBI:15377"/>
        <dbReference type="ChEBI" id="CHEBI:15378"/>
        <dbReference type="ChEBI" id="CHEBI:63714"/>
        <dbReference type="ChEBI" id="CHEBI:138282"/>
        <dbReference type="ChEBI" id="CHEBI:156461"/>
        <dbReference type="EC" id="3.6.1.62"/>
    </reaction>
    <physiologicalReaction direction="left-to-right" evidence="10">
        <dbReference type="Rhea" id="RHEA:67485"/>
    </physiologicalReaction>
</comment>
<dbReference type="Proteomes" id="UP000541332">
    <property type="component" value="Unassembled WGS sequence"/>
</dbReference>
<feature type="compositionally biased region" description="Polar residues" evidence="11">
    <location>
        <begin position="199"/>
        <end position="209"/>
    </location>
</feature>
<evidence type="ECO:0000313" key="14">
    <source>
        <dbReference type="Proteomes" id="UP000541332"/>
    </source>
</evidence>
<feature type="region of interest" description="Disordered" evidence="11">
    <location>
        <begin position="199"/>
        <end position="229"/>
    </location>
</feature>
<feature type="non-terminal residue" evidence="13">
    <location>
        <position position="1"/>
    </location>
</feature>
<dbReference type="Pfam" id="PF06058">
    <property type="entry name" value="DCP1"/>
    <property type="match status" value="1"/>
</dbReference>
<comment type="similarity">
    <text evidence="3">Belongs to the DCP1 family.</text>
</comment>
<evidence type="ECO:0000256" key="2">
    <source>
        <dbReference type="ARBA" id="ARBA00004496"/>
    </source>
</evidence>
<evidence type="ECO:0000256" key="5">
    <source>
        <dbReference type="ARBA" id="ARBA00022553"/>
    </source>
</evidence>
<dbReference type="InterPro" id="IPR031953">
    <property type="entry name" value="mRNA_decap_C"/>
</dbReference>
<evidence type="ECO:0000256" key="3">
    <source>
        <dbReference type="ARBA" id="ARBA00008778"/>
    </source>
</evidence>
<comment type="subcellular location">
    <subcellularLocation>
        <location evidence="2">Cytoplasm</location>
    </subcellularLocation>
    <subcellularLocation>
        <location evidence="1">Nucleus</location>
    </subcellularLocation>
</comment>
<dbReference type="GO" id="GO:0000290">
    <property type="term" value="P:deadenylation-dependent decapping of nuclear-transcribed mRNA"/>
    <property type="evidence" value="ECO:0007669"/>
    <property type="project" value="InterPro"/>
</dbReference>
<evidence type="ECO:0000256" key="1">
    <source>
        <dbReference type="ARBA" id="ARBA00004123"/>
    </source>
</evidence>
<reference evidence="13 14" key="1">
    <citation type="submission" date="2020-02" db="EMBL/GenBank/DDBJ databases">
        <title>Bird 10,000 Genomes (B10K) Project - Family phase.</title>
        <authorList>
            <person name="Zhang G."/>
        </authorList>
    </citation>
    <scope>NUCLEOTIDE SEQUENCE [LARGE SCALE GENOMIC DNA]</scope>
    <source>
        <strain evidence="13">B10K-DU-006-06</strain>
    </source>
</reference>
<keyword evidence="8" id="KW-0539">Nucleus</keyword>
<protein>
    <recommendedName>
        <fullName evidence="9">5'-(N(7)-methylguanosine 5'-triphospho)-[mRNA] hydrolase</fullName>
        <ecNumber evidence="9">3.6.1.62</ecNumber>
    </recommendedName>
</protein>
<dbReference type="GO" id="GO:0008047">
    <property type="term" value="F:enzyme activator activity"/>
    <property type="evidence" value="ECO:0007669"/>
    <property type="project" value="InterPro"/>
</dbReference>
<evidence type="ECO:0000256" key="11">
    <source>
        <dbReference type="SAM" id="MobiDB-lite"/>
    </source>
</evidence>
<evidence type="ECO:0000313" key="13">
    <source>
        <dbReference type="EMBL" id="NXW86694.1"/>
    </source>
</evidence>
<dbReference type="GO" id="GO:0000932">
    <property type="term" value="C:P-body"/>
    <property type="evidence" value="ECO:0007669"/>
    <property type="project" value="TreeGrafter"/>
</dbReference>
<proteinExistence type="inferred from homology"/>
<evidence type="ECO:0000256" key="8">
    <source>
        <dbReference type="ARBA" id="ARBA00023242"/>
    </source>
</evidence>
<dbReference type="AlphaFoldDB" id="A0A7L4FIF6"/>
<dbReference type="PANTHER" id="PTHR16290">
    <property type="entry name" value="TRANSCRIPTION FACTOR SMIF DECAPPING ENZYME DCP1"/>
    <property type="match status" value="1"/>
</dbReference>
<dbReference type="Pfam" id="PF16741">
    <property type="entry name" value="mRNA_decap_C"/>
    <property type="match status" value="1"/>
</dbReference>
<dbReference type="GO" id="GO:0005634">
    <property type="term" value="C:nucleus"/>
    <property type="evidence" value="ECO:0007669"/>
    <property type="project" value="UniProtKB-SubCell"/>
</dbReference>
<dbReference type="Gene3D" id="6.10.140.2030">
    <property type="match status" value="1"/>
</dbReference>
<dbReference type="FunFam" id="2.30.29.30:FF:000097">
    <property type="entry name" value="Putative mRNA-decapping enzyme 1A"/>
    <property type="match status" value="1"/>
</dbReference>
<sequence length="610" mass="67110">AGDTARLVLALPREWLPGAKMEAVSRAGQEISLAALKQHDPYITSIADVTGQVALYSFSPKANEWEKTDIEGTLFVYKRSASPYHGFTIVNRLNMHNLVEPVNKDLEFQLHEPFLLYRNASLSIYSIWFYDKNDCHRIAKLMAKVVEQEAQRSQQVSQDRKSPNRTNGCNENRPIDILEMLSKAKDEYERNQISDLSIVSSSGMQQNANPPKPESTELSEQKTSLQVQEQPFQSRQKHLTLEELFGTSVPKEQPAAPCPNPERLEKLQADTSAREQHSLLLPFSFDQSIVIKKSLGKSESPSVITSANPLNQQECLPPMLIPPASVSQPDVKSVSSYSVRLSPILNSASTVEAAPAQLLPGLKPNNSIMQVMQQAAKHISPPVNQPPSEVNHAPQNLMAGQSQLIAPLASTNTGTVSNTSHPSADLLQKFRLTPQHDQTQQQPLTKASLTPNISASVGQLATPESFKESHSKPSALNSKIISPLQVFLWTVQQNKESEVFPQPKTLSKASQVAPPQFVTATTTVTPSVLLSPSVFQQSATKATEAENKANSSSPLTLGTSEIQTIPPTVLSRSQLQEALIHLIKNDSRFLSTIHEVYLQVLTKNTDNIKL</sequence>
<dbReference type="InterPro" id="IPR010334">
    <property type="entry name" value="Dcp1"/>
</dbReference>